<dbReference type="Pfam" id="PF26168">
    <property type="entry name" value="Glyco_transf_N"/>
    <property type="match status" value="1"/>
</dbReference>
<organism evidence="7">
    <name type="scientific">Scoparia dulcis</name>
    <name type="common">Sweet broom</name>
    <name type="synonym">Capraria dulcis</name>
    <dbReference type="NCBI Taxonomy" id="107240"/>
    <lineage>
        <taxon>Eukaryota</taxon>
        <taxon>Viridiplantae</taxon>
        <taxon>Streptophyta</taxon>
        <taxon>Embryophyta</taxon>
        <taxon>Tracheophyta</taxon>
        <taxon>Spermatophyta</taxon>
        <taxon>Magnoliopsida</taxon>
        <taxon>eudicotyledons</taxon>
        <taxon>Gunneridae</taxon>
        <taxon>Pentapetalae</taxon>
        <taxon>asterids</taxon>
        <taxon>lamiids</taxon>
        <taxon>Lamiales</taxon>
        <taxon>Plantaginaceae</taxon>
        <taxon>Gratioleae</taxon>
        <taxon>Scoparia</taxon>
    </lineage>
</organism>
<dbReference type="Gene3D" id="3.40.50.2000">
    <property type="entry name" value="Glycogen Phosphorylase B"/>
    <property type="match status" value="2"/>
</dbReference>
<evidence type="ECO:0000256" key="2">
    <source>
        <dbReference type="ARBA" id="ARBA00022676"/>
    </source>
</evidence>
<dbReference type="EC" id="2.4.1.-" evidence="5"/>
<evidence type="ECO:0000256" key="1">
    <source>
        <dbReference type="ARBA" id="ARBA00009995"/>
    </source>
</evidence>
<dbReference type="GO" id="GO:0080043">
    <property type="term" value="F:quercetin 3-O-glucosyltransferase activity"/>
    <property type="evidence" value="ECO:0007669"/>
    <property type="project" value="TreeGrafter"/>
</dbReference>
<dbReference type="PROSITE" id="PS00375">
    <property type="entry name" value="UDPGT"/>
    <property type="match status" value="1"/>
</dbReference>
<feature type="domain" description="Glycosyltransferase N-terminal" evidence="6">
    <location>
        <begin position="73"/>
        <end position="121"/>
    </location>
</feature>
<name>A0A5H2Q6G2_SCODU</name>
<dbReference type="EMBL" id="MG011434">
    <property type="protein sequence ID" value="AYC63490.1"/>
    <property type="molecule type" value="mRNA"/>
</dbReference>
<dbReference type="FunFam" id="3.40.50.2000:FF:000078">
    <property type="entry name" value="Glycosyltransferase"/>
    <property type="match status" value="1"/>
</dbReference>
<reference evidence="7" key="1">
    <citation type="submission" date="2017-09" db="EMBL/GenBank/DDBJ databases">
        <authorList>
            <person name="Kuraoka T."/>
            <person name="Yamamura Y."/>
            <person name="Lee J.-B."/>
        </authorList>
    </citation>
    <scope>NUCLEOTIDE SEQUENCE</scope>
</reference>
<keyword evidence="2 4" id="KW-0328">Glycosyltransferase</keyword>
<dbReference type="PANTHER" id="PTHR11926">
    <property type="entry name" value="GLUCOSYL/GLUCURONOSYL TRANSFERASES"/>
    <property type="match status" value="1"/>
</dbReference>
<protein>
    <recommendedName>
        <fullName evidence="5">Glycosyltransferase</fullName>
        <ecNumber evidence="5">2.4.1.-</ecNumber>
    </recommendedName>
</protein>
<keyword evidence="3 4" id="KW-0808">Transferase</keyword>
<evidence type="ECO:0000259" key="6">
    <source>
        <dbReference type="Pfam" id="PF26168"/>
    </source>
</evidence>
<evidence type="ECO:0000256" key="4">
    <source>
        <dbReference type="RuleBase" id="RU003718"/>
    </source>
</evidence>
<evidence type="ECO:0000256" key="3">
    <source>
        <dbReference type="ARBA" id="ARBA00022679"/>
    </source>
</evidence>
<dbReference type="InterPro" id="IPR058980">
    <property type="entry name" value="Glyco_transf_N"/>
</dbReference>
<dbReference type="InterPro" id="IPR002213">
    <property type="entry name" value="UDP_glucos_trans"/>
</dbReference>
<dbReference type="InterPro" id="IPR035595">
    <property type="entry name" value="UDP_glycos_trans_CS"/>
</dbReference>
<proteinExistence type="evidence at transcript level"/>
<evidence type="ECO:0000313" key="7">
    <source>
        <dbReference type="EMBL" id="AYC63490.1"/>
    </source>
</evidence>
<dbReference type="AlphaFoldDB" id="A0A5H2Q6G2"/>
<dbReference type="CDD" id="cd03784">
    <property type="entry name" value="GT1_Gtf-like"/>
    <property type="match status" value="1"/>
</dbReference>
<dbReference type="PANTHER" id="PTHR11926:SF774">
    <property type="entry name" value="UDP-GLYCOSYLTRANSFERASE 85A1-RELATED"/>
    <property type="match status" value="1"/>
</dbReference>
<evidence type="ECO:0000256" key="5">
    <source>
        <dbReference type="RuleBase" id="RU362057"/>
    </source>
</evidence>
<sequence>MMLKLVWGCQIYKQPTPYFAKMKADENGSVSAVSVYLMYIHSYGGEIRTIKNKTYREQNQEEKMSERRKAHAIVFPVPYQGHINPMINLTLKLASKGITVTFVHTEFVHNTLVKAQKHNMAQEVDIFSDARASGLDIRYTTISDGYPLDFDRDLRFEEFWCGVMRDFPARVSDFVEKMIKSDPSSAYFLVADTWFHWLPSIAKKYNIASVSFWTQPALVFSMIYHLDLLKQNGHLSLKGDVEEEINYLPGVESINTRDIMAYLKIERKEIAMYENVFLIFEDAKETDFVLHNTVQELESRTLSALNESLPNYAIGPVNFFQAPSSAASKSLRSESDCNKWLDSKPPGSVLYVSFGSLVQMNKQMVEEVAYGLLQSEVNFIWVVRSSILGSESDILPVGFEDETKDRGLIVPWCNQIEVLSHPAVAGFLTHCGWNSTLESMWCGVPMICYPIYFEQPTNKKLVVEEWKIGISLSDGPAVNREEVSEKIRSIISGDTSELLKKQIKKIQSILRNAVDSDGSSEKNFDKFVEDLHVKLN</sequence>
<comment type="similarity">
    <text evidence="1 4">Belongs to the UDP-glycosyltransferase family.</text>
</comment>
<dbReference type="SUPFAM" id="SSF53756">
    <property type="entry name" value="UDP-Glycosyltransferase/glycogen phosphorylase"/>
    <property type="match status" value="1"/>
</dbReference>
<dbReference type="Pfam" id="PF00201">
    <property type="entry name" value="UDPGT"/>
    <property type="match status" value="1"/>
</dbReference>
<gene>
    <name evidence="7" type="primary">GT16</name>
</gene>
<accession>A0A5H2Q6G2</accession>
<dbReference type="GO" id="GO:0080044">
    <property type="term" value="F:quercetin 7-O-glucosyltransferase activity"/>
    <property type="evidence" value="ECO:0007669"/>
    <property type="project" value="TreeGrafter"/>
</dbReference>